<organism evidence="1 2">
    <name type="scientific">Microbacterium sufflavum</name>
    <dbReference type="NCBI Taxonomy" id="2851649"/>
    <lineage>
        <taxon>Bacteria</taxon>
        <taxon>Bacillati</taxon>
        <taxon>Actinomycetota</taxon>
        <taxon>Actinomycetes</taxon>
        <taxon>Micrococcales</taxon>
        <taxon>Microbacteriaceae</taxon>
        <taxon>Microbacterium</taxon>
    </lineage>
</organism>
<dbReference type="RefSeq" id="WP_247638346.1">
    <property type="nucleotide sequence ID" value="NZ_CP078076.1"/>
</dbReference>
<gene>
    <name evidence="1" type="ORF">KV394_08380</name>
</gene>
<protein>
    <submittedName>
        <fullName evidence="1">Uncharacterized protein</fullName>
    </submittedName>
</protein>
<evidence type="ECO:0000313" key="2">
    <source>
        <dbReference type="Proteomes" id="UP000831467"/>
    </source>
</evidence>
<dbReference type="Proteomes" id="UP000831467">
    <property type="component" value="Chromosome"/>
</dbReference>
<reference evidence="1 2" key="1">
    <citation type="submission" date="2021-06" db="EMBL/GenBank/DDBJ databases">
        <title>Genome-based taxonomic framework of Microbacterium strains isolated from marine environment, the description of four new species and reclassification of four preexisting species.</title>
        <authorList>
            <person name="Lee S.D."/>
            <person name="Kim S.-M."/>
            <person name="Byeon Y.-S."/>
            <person name="Yang H.L."/>
            <person name="Kim I.S."/>
        </authorList>
    </citation>
    <scope>NUCLEOTIDE SEQUENCE [LARGE SCALE GENOMIC DNA]</scope>
    <source>
        <strain evidence="1 2">SSW1-51</strain>
    </source>
</reference>
<evidence type="ECO:0000313" key="1">
    <source>
        <dbReference type="EMBL" id="UPL11122.1"/>
    </source>
</evidence>
<name>A0ABY4IEZ8_9MICO</name>
<dbReference type="EMBL" id="CP078076">
    <property type="protein sequence ID" value="UPL11122.1"/>
    <property type="molecule type" value="Genomic_DNA"/>
</dbReference>
<accession>A0ABY4IEZ8</accession>
<sequence length="172" mass="18169">MQVRDLLFGVPSGLPPLADTEDPFADALALVDAQVTRVIVDIPAGVVGVLLELRQSTRLRGTTALLRVTGAVRQEWTGSASANRFTAWSITDAAVDRDLTAIRIALHCLPAGSLHLTGTAADFVLLSARPDRTPPSSTDPAALLRFGVVDESTVCDPLGAAHLRSSAPFPRH</sequence>
<proteinExistence type="predicted"/>
<keyword evidence="2" id="KW-1185">Reference proteome</keyword>